<proteinExistence type="predicted"/>
<evidence type="ECO:0000313" key="1">
    <source>
        <dbReference type="EMBL" id="RHZ43279.1"/>
    </source>
</evidence>
<dbReference type="OrthoDB" id="2384430at2759"/>
<gene>
    <name evidence="1" type="ORF">Glove_812016g2</name>
</gene>
<dbReference type="AlphaFoldDB" id="A0A397FZQ4"/>
<reference evidence="1 2" key="1">
    <citation type="submission" date="2018-08" db="EMBL/GenBank/DDBJ databases">
        <title>Genome and evolution of the arbuscular mycorrhizal fungus Diversispora epigaea (formerly Glomus versiforme) and its bacterial endosymbionts.</title>
        <authorList>
            <person name="Sun X."/>
            <person name="Fei Z."/>
            <person name="Harrison M."/>
        </authorList>
    </citation>
    <scope>NUCLEOTIDE SEQUENCE [LARGE SCALE GENOMIC DNA]</scope>
    <source>
        <strain evidence="1 2">IT104</strain>
    </source>
</reference>
<keyword evidence="2" id="KW-1185">Reference proteome</keyword>
<accession>A0A397FZQ4</accession>
<dbReference type="SUPFAM" id="SSF81901">
    <property type="entry name" value="HCP-like"/>
    <property type="match status" value="1"/>
</dbReference>
<organism evidence="1 2">
    <name type="scientific">Diversispora epigaea</name>
    <dbReference type="NCBI Taxonomy" id="1348612"/>
    <lineage>
        <taxon>Eukaryota</taxon>
        <taxon>Fungi</taxon>
        <taxon>Fungi incertae sedis</taxon>
        <taxon>Mucoromycota</taxon>
        <taxon>Glomeromycotina</taxon>
        <taxon>Glomeromycetes</taxon>
        <taxon>Diversisporales</taxon>
        <taxon>Diversisporaceae</taxon>
        <taxon>Diversispora</taxon>
    </lineage>
</organism>
<dbReference type="EMBL" id="PQFF01000723">
    <property type="protein sequence ID" value="RHZ43279.1"/>
    <property type="molecule type" value="Genomic_DNA"/>
</dbReference>
<dbReference type="Proteomes" id="UP000266861">
    <property type="component" value="Unassembled WGS sequence"/>
</dbReference>
<protein>
    <submittedName>
        <fullName evidence="1">Uncharacterized protein</fullName>
    </submittedName>
</protein>
<sequence length="76" mass="8897">MENKQNSGNKASKYIEQEQLFQLHLKLAEDARKYLEKEFQWYLKSAKGGNSYGQNSLGDCYRNRIGTTKDEEKAFQ</sequence>
<comment type="caution">
    <text evidence="1">The sequence shown here is derived from an EMBL/GenBank/DDBJ whole genome shotgun (WGS) entry which is preliminary data.</text>
</comment>
<evidence type="ECO:0000313" key="2">
    <source>
        <dbReference type="Proteomes" id="UP000266861"/>
    </source>
</evidence>
<dbReference type="InterPro" id="IPR011990">
    <property type="entry name" value="TPR-like_helical_dom_sf"/>
</dbReference>
<name>A0A397FZQ4_9GLOM</name>
<dbReference type="Gene3D" id="1.25.40.10">
    <property type="entry name" value="Tetratricopeptide repeat domain"/>
    <property type="match status" value="1"/>
</dbReference>